<evidence type="ECO:0008006" key="5">
    <source>
        <dbReference type="Google" id="ProtNLM"/>
    </source>
</evidence>
<organism evidence="3 4">
    <name type="scientific">Tetraparma gracilis</name>
    <dbReference type="NCBI Taxonomy" id="2962635"/>
    <lineage>
        <taxon>Eukaryota</taxon>
        <taxon>Sar</taxon>
        <taxon>Stramenopiles</taxon>
        <taxon>Ochrophyta</taxon>
        <taxon>Bolidophyceae</taxon>
        <taxon>Parmales</taxon>
        <taxon>Triparmaceae</taxon>
        <taxon>Tetraparma</taxon>
    </lineage>
</organism>
<keyword evidence="4" id="KW-1185">Reference proteome</keyword>
<dbReference type="PANTHER" id="PTHR44579">
    <property type="entry name" value="OS01G0730500 PROTEIN"/>
    <property type="match status" value="1"/>
</dbReference>
<gene>
    <name evidence="3" type="ORF">TeGR_g10966</name>
</gene>
<feature type="compositionally biased region" description="Pro residues" evidence="1">
    <location>
        <begin position="92"/>
        <end position="102"/>
    </location>
</feature>
<evidence type="ECO:0000313" key="4">
    <source>
        <dbReference type="Proteomes" id="UP001165060"/>
    </source>
</evidence>
<feature type="region of interest" description="Disordered" evidence="1">
    <location>
        <begin position="38"/>
        <end position="105"/>
    </location>
</feature>
<dbReference type="PANTHER" id="PTHR44579:SF2">
    <property type="entry name" value="OS01G0730500 PROTEIN"/>
    <property type="match status" value="1"/>
</dbReference>
<dbReference type="Gene3D" id="3.30.70.20">
    <property type="match status" value="1"/>
</dbReference>
<comment type="caution">
    <text evidence="3">The sequence shown here is derived from an EMBL/GenBank/DDBJ whole genome shotgun (WGS) entry which is preliminary data.</text>
</comment>
<feature type="signal peptide" evidence="2">
    <location>
        <begin position="1"/>
        <end position="24"/>
    </location>
</feature>
<keyword evidence="2" id="KW-0732">Signal</keyword>
<dbReference type="Proteomes" id="UP001165060">
    <property type="component" value="Unassembled WGS sequence"/>
</dbReference>
<protein>
    <recommendedName>
        <fullName evidence="5">Ferredoxin</fullName>
    </recommendedName>
</protein>
<dbReference type="EMBL" id="BRYB01002281">
    <property type="protein sequence ID" value="GMI42393.1"/>
    <property type="molecule type" value="Genomic_DNA"/>
</dbReference>
<dbReference type="SUPFAM" id="SSF54862">
    <property type="entry name" value="4Fe-4S ferredoxins"/>
    <property type="match status" value="1"/>
</dbReference>
<name>A0ABQ6N6T3_9STRA</name>
<accession>A0ABQ6N6T3</accession>
<reference evidence="3 4" key="1">
    <citation type="journal article" date="2023" name="Commun. Biol.">
        <title>Genome analysis of Parmales, the sister group of diatoms, reveals the evolutionary specialization of diatoms from phago-mixotrophs to photoautotrophs.</title>
        <authorList>
            <person name="Ban H."/>
            <person name="Sato S."/>
            <person name="Yoshikawa S."/>
            <person name="Yamada K."/>
            <person name="Nakamura Y."/>
            <person name="Ichinomiya M."/>
            <person name="Sato N."/>
            <person name="Blanc-Mathieu R."/>
            <person name="Endo H."/>
            <person name="Kuwata A."/>
            <person name="Ogata H."/>
        </authorList>
    </citation>
    <scope>NUCLEOTIDE SEQUENCE [LARGE SCALE GENOMIC DNA]</scope>
</reference>
<sequence length="379" mass="40852">MRTPPTQLLGVLASAAFLLPSSSAFTFLAVPPLASASSASHLASSPDPTPDPTPDPADDGEESSFPAGAFWEEEPSWSSYDSGDDESAPVPSSAPPSTPSSAPPSFISDEVFLASISSLMGSEEISFMDADSESAGKVSALQDAGIPAPLIESMTGKSLLQSEEEELVSAVLAPASPAGLTDDELKEVESHTTVDVDPDTEEPVRAQMVYVDEVTCIGCTNCAQIAQSTFFMEDEQGRARVFKQWGDDDETIAIAIETCPVDCIHYVPFPELQRLEVERRDQRINNKARLVNTDVGYSIPRQAGFTGQQQISGNMGRSTNSGWSAMRCNNCPSRGCKNCPMFGVGENPEFKQLEEDRKLKREKKKLDGERKLMGKKVDL</sequence>
<evidence type="ECO:0000256" key="2">
    <source>
        <dbReference type="SAM" id="SignalP"/>
    </source>
</evidence>
<proteinExistence type="predicted"/>
<feature type="chain" id="PRO_5046889842" description="Ferredoxin" evidence="2">
    <location>
        <begin position="25"/>
        <end position="379"/>
    </location>
</feature>
<dbReference type="Pfam" id="PF13370">
    <property type="entry name" value="Fer4_13"/>
    <property type="match status" value="1"/>
</dbReference>
<evidence type="ECO:0000313" key="3">
    <source>
        <dbReference type="EMBL" id="GMI42393.1"/>
    </source>
</evidence>
<evidence type="ECO:0000256" key="1">
    <source>
        <dbReference type="SAM" id="MobiDB-lite"/>
    </source>
</evidence>